<keyword evidence="2 6" id="KW-0378">Hydrolase</keyword>
<evidence type="ECO:0000256" key="2">
    <source>
        <dbReference type="ARBA" id="ARBA00022801"/>
    </source>
</evidence>
<keyword evidence="5 6" id="KW-0694">RNA-binding</keyword>
<feature type="compositionally biased region" description="Basic residues" evidence="7">
    <location>
        <begin position="91"/>
        <end position="101"/>
    </location>
</feature>
<dbReference type="Gene3D" id="3.40.50.300">
    <property type="entry name" value="P-loop containing nucleotide triphosphate hydrolases"/>
    <property type="match status" value="2"/>
</dbReference>
<comment type="similarity">
    <text evidence="6">Belongs to the DEAD box helicase family.</text>
</comment>
<feature type="domain" description="Helicase C-terminal" evidence="9">
    <location>
        <begin position="481"/>
        <end position="631"/>
    </location>
</feature>
<dbReference type="GO" id="GO:0003723">
    <property type="term" value="F:RNA binding"/>
    <property type="evidence" value="ECO:0007669"/>
    <property type="project" value="UniProtKB-UniRule"/>
</dbReference>
<dbReference type="GO" id="GO:0005524">
    <property type="term" value="F:ATP binding"/>
    <property type="evidence" value="ECO:0007669"/>
    <property type="project" value="UniProtKB-UniRule"/>
</dbReference>
<feature type="region of interest" description="Disordered" evidence="7">
    <location>
        <begin position="45"/>
        <end position="168"/>
    </location>
</feature>
<dbReference type="InterPro" id="IPR027417">
    <property type="entry name" value="P-loop_NTPase"/>
</dbReference>
<gene>
    <name evidence="10" type="ORF">ACHAXA_003579</name>
</gene>
<dbReference type="InterPro" id="IPR014001">
    <property type="entry name" value="Helicase_ATP-bd"/>
</dbReference>
<dbReference type="Proteomes" id="UP001530377">
    <property type="component" value="Unassembled WGS sequence"/>
</dbReference>
<dbReference type="CDD" id="cd18787">
    <property type="entry name" value="SF2_C_DEAD"/>
    <property type="match status" value="1"/>
</dbReference>
<evidence type="ECO:0000256" key="1">
    <source>
        <dbReference type="ARBA" id="ARBA00022741"/>
    </source>
</evidence>
<keyword evidence="3 6" id="KW-0347">Helicase</keyword>
<comment type="function">
    <text evidence="6">RNA helicase.</text>
</comment>
<feature type="compositionally biased region" description="Acidic residues" evidence="7">
    <location>
        <begin position="137"/>
        <end position="155"/>
    </location>
</feature>
<dbReference type="SMART" id="SM00490">
    <property type="entry name" value="HELICc"/>
    <property type="match status" value="1"/>
</dbReference>
<comment type="domain">
    <text evidence="6">The Q motif is unique to and characteristic of the DEAD box family of RNA helicases and controls ATP binding and hydrolysis.</text>
</comment>
<accession>A0ABD3RST1</accession>
<evidence type="ECO:0000256" key="4">
    <source>
        <dbReference type="ARBA" id="ARBA00022840"/>
    </source>
</evidence>
<evidence type="ECO:0000256" key="6">
    <source>
        <dbReference type="RuleBase" id="RU365068"/>
    </source>
</evidence>
<evidence type="ECO:0000259" key="9">
    <source>
        <dbReference type="PROSITE" id="PS51194"/>
    </source>
</evidence>
<dbReference type="Pfam" id="PF00271">
    <property type="entry name" value="Helicase_C"/>
    <property type="match status" value="1"/>
</dbReference>
<protein>
    <recommendedName>
        <fullName evidence="6">ATP-dependent RNA helicase</fullName>
        <ecNumber evidence="6">3.6.4.13</ecNumber>
    </recommendedName>
</protein>
<dbReference type="PANTHER" id="PTHR24031">
    <property type="entry name" value="RNA HELICASE"/>
    <property type="match status" value="1"/>
</dbReference>
<dbReference type="GO" id="GO:0016787">
    <property type="term" value="F:hydrolase activity"/>
    <property type="evidence" value="ECO:0007669"/>
    <property type="project" value="UniProtKB-KW"/>
</dbReference>
<evidence type="ECO:0000313" key="11">
    <source>
        <dbReference type="Proteomes" id="UP001530377"/>
    </source>
</evidence>
<keyword evidence="11" id="KW-1185">Reference proteome</keyword>
<dbReference type="InterPro" id="IPR011545">
    <property type="entry name" value="DEAD/DEAH_box_helicase_dom"/>
</dbReference>
<dbReference type="PROSITE" id="PS51192">
    <property type="entry name" value="HELICASE_ATP_BIND_1"/>
    <property type="match status" value="1"/>
</dbReference>
<feature type="compositionally biased region" description="Gly residues" evidence="7">
    <location>
        <begin position="755"/>
        <end position="788"/>
    </location>
</feature>
<feature type="compositionally biased region" description="Low complexity" evidence="7">
    <location>
        <begin position="120"/>
        <end position="129"/>
    </location>
</feature>
<dbReference type="SUPFAM" id="SSF52540">
    <property type="entry name" value="P-loop containing nucleoside triphosphate hydrolases"/>
    <property type="match status" value="1"/>
</dbReference>
<reference evidence="10 11" key="1">
    <citation type="submission" date="2024-10" db="EMBL/GenBank/DDBJ databases">
        <title>Updated reference genomes for cyclostephanoid diatoms.</title>
        <authorList>
            <person name="Roberts W.R."/>
            <person name="Alverson A.J."/>
        </authorList>
    </citation>
    <scope>NUCLEOTIDE SEQUENCE [LARGE SCALE GENOMIC DNA]</scope>
    <source>
        <strain evidence="10 11">AJA228-03</strain>
    </source>
</reference>
<evidence type="ECO:0000313" key="10">
    <source>
        <dbReference type="EMBL" id="KAL3815958.1"/>
    </source>
</evidence>
<dbReference type="AlphaFoldDB" id="A0ABD3RST1"/>
<keyword evidence="4 6" id="KW-0067">ATP-binding</keyword>
<dbReference type="EC" id="3.6.4.13" evidence="6"/>
<evidence type="ECO:0000259" key="8">
    <source>
        <dbReference type="PROSITE" id="PS51192"/>
    </source>
</evidence>
<feature type="compositionally biased region" description="Gly residues" evidence="7">
    <location>
        <begin position="804"/>
        <end position="817"/>
    </location>
</feature>
<feature type="compositionally biased region" description="Low complexity" evidence="7">
    <location>
        <begin position="63"/>
        <end position="90"/>
    </location>
</feature>
<feature type="region of interest" description="Disordered" evidence="7">
    <location>
        <begin position="746"/>
        <end position="817"/>
    </location>
</feature>
<evidence type="ECO:0000256" key="5">
    <source>
        <dbReference type="ARBA" id="ARBA00022884"/>
    </source>
</evidence>
<dbReference type="PROSITE" id="PS51194">
    <property type="entry name" value="HELICASE_CTER"/>
    <property type="match status" value="1"/>
</dbReference>
<dbReference type="EMBL" id="JALLPB020000173">
    <property type="protein sequence ID" value="KAL3815958.1"/>
    <property type="molecule type" value="Genomic_DNA"/>
</dbReference>
<evidence type="ECO:0000256" key="7">
    <source>
        <dbReference type="SAM" id="MobiDB-lite"/>
    </source>
</evidence>
<keyword evidence="1 6" id="KW-0547">Nucleotide-binding</keyword>
<comment type="caution">
    <text evidence="10">The sequence shown here is derived from an EMBL/GenBank/DDBJ whole genome shotgun (WGS) entry which is preliminary data.</text>
</comment>
<proteinExistence type="inferred from homology"/>
<dbReference type="PROSITE" id="PS00039">
    <property type="entry name" value="DEAD_ATP_HELICASE"/>
    <property type="match status" value="1"/>
</dbReference>
<evidence type="ECO:0000256" key="3">
    <source>
        <dbReference type="ARBA" id="ARBA00022806"/>
    </source>
</evidence>
<comment type="catalytic activity">
    <reaction evidence="6">
        <text>ATP + H2O = ADP + phosphate + H(+)</text>
        <dbReference type="Rhea" id="RHEA:13065"/>
        <dbReference type="ChEBI" id="CHEBI:15377"/>
        <dbReference type="ChEBI" id="CHEBI:15378"/>
        <dbReference type="ChEBI" id="CHEBI:30616"/>
        <dbReference type="ChEBI" id="CHEBI:43474"/>
        <dbReference type="ChEBI" id="CHEBI:456216"/>
        <dbReference type="EC" id="3.6.4.13"/>
    </reaction>
</comment>
<dbReference type="SMART" id="SM00487">
    <property type="entry name" value="DEXDc"/>
    <property type="match status" value="1"/>
</dbReference>
<dbReference type="InterPro" id="IPR001650">
    <property type="entry name" value="Helicase_C-like"/>
</dbReference>
<dbReference type="InterPro" id="IPR000629">
    <property type="entry name" value="RNA-helicase_DEAD-box_CS"/>
</dbReference>
<sequence length="817" mass="88253">MSPPSIAIRRIIVAPSHRGATWKKYATARRSTIDATSIVVAASRRSWRSYPSHPSHPSIVAWSSSSTSISTSTSSTTTTTTTTTALSPRSSHPRRRHHVPSRGRCDPLASRSPRRRRAQHAAYSSYASALPVKYRDDDDVGRDDDDDNDDDDDVIDGMSRFDSLSGLHPSSLHAVSRKMGLIHMTEVQLKTFGACRSGRDVLARARTGTGKTLAFLLPAIESALGMGRVPGPHDANVDGGGGGCGDGDGDGGNVGRAGIAILVLSPTRELAMQIHAQAQVLTSSHSNGIDGLGRYPMKSQVMYGGTSRAADLRKLEDNPPFILVATPGRLIDHIRTSRVRRSSFADVIRGVSVWVLDEADRCLDMGFRNDMEYILRHKSRGGRGGGEEDRNDVLLPAQTLLFSATLPGELRSIMSSHMREDYLTVDCVMDVDPATHTNSNVDQTYVMLPSSLGNVDVGVGRACRNEDGHVITSRFISGLVDIVEDVIHVRNPSDYKIVVFFPTTAMCEFFSHVFNSVYRIPVLEIHSRKNQNNRTTTSDKFRKYDRGILFTTDVSARGVDYPNVTHVIQFGSAENRETYIHRLGRTGRAGKVGRGIIICVTPGEERQFVKRELGGLDVRLDGRYQRLLNGEVVIEEGETGGGGVKGFLMRREINAARLRKILNGIGNGDDEVLQRMGKSVYRSLLGYNMTKMSNLGMTRKEEVVAHVNSMAMQMGYGEGRMPRLSPKIVQALGLVGVRGVNVGRDSSDYEDDGGGVRGFHGRGAGGGGSAGGRFGERVGGGGGGGGRGGRGRGGRGNYDESHGRAGGGGGMVVGSFR</sequence>
<dbReference type="Pfam" id="PF00270">
    <property type="entry name" value="DEAD"/>
    <property type="match status" value="1"/>
</dbReference>
<feature type="domain" description="Helicase ATP-binding" evidence="8">
    <location>
        <begin position="192"/>
        <end position="424"/>
    </location>
</feature>
<organism evidence="10 11">
    <name type="scientific">Cyclostephanos tholiformis</name>
    <dbReference type="NCBI Taxonomy" id="382380"/>
    <lineage>
        <taxon>Eukaryota</taxon>
        <taxon>Sar</taxon>
        <taxon>Stramenopiles</taxon>
        <taxon>Ochrophyta</taxon>
        <taxon>Bacillariophyta</taxon>
        <taxon>Coscinodiscophyceae</taxon>
        <taxon>Thalassiosirophycidae</taxon>
        <taxon>Stephanodiscales</taxon>
        <taxon>Stephanodiscaceae</taxon>
        <taxon>Cyclostephanos</taxon>
    </lineage>
</organism>
<dbReference type="GO" id="GO:0003724">
    <property type="term" value="F:RNA helicase activity"/>
    <property type="evidence" value="ECO:0007669"/>
    <property type="project" value="UniProtKB-EC"/>
</dbReference>
<name>A0ABD3RST1_9STRA</name>